<reference evidence="1 2" key="1">
    <citation type="submission" date="2011-08" db="EMBL/GenBank/DDBJ databases">
        <title>The Genome Sequence of Clostridium orbiscindens 1_3_50AFAA.</title>
        <authorList>
            <consortium name="The Broad Institute Genome Sequencing Platform"/>
            <person name="Earl A."/>
            <person name="Ward D."/>
            <person name="Feldgarden M."/>
            <person name="Gevers D."/>
            <person name="Daigneault M."/>
            <person name="Strauss J."/>
            <person name="Allen-Vercoe E."/>
            <person name="Young S.K."/>
            <person name="Zeng Q."/>
            <person name="Gargeya S."/>
            <person name="Fitzgerald M."/>
            <person name="Haas B."/>
            <person name="Abouelleil A."/>
            <person name="Alvarado L."/>
            <person name="Arachchi H.M."/>
            <person name="Berlin A."/>
            <person name="Brown A."/>
            <person name="Chapman S.B."/>
            <person name="Chen Z."/>
            <person name="Dunbar C."/>
            <person name="Freedman E."/>
            <person name="Gearin G."/>
            <person name="Gellesch M."/>
            <person name="Goldberg J."/>
            <person name="Griggs A."/>
            <person name="Gujja S."/>
            <person name="Heiman D."/>
            <person name="Howarth C."/>
            <person name="Larson L."/>
            <person name="Lui A."/>
            <person name="MacDonald P.J.P."/>
            <person name="Montmayeur A."/>
            <person name="Murphy C."/>
            <person name="Neiman D."/>
            <person name="Pearson M."/>
            <person name="Priest M."/>
            <person name="Roberts A."/>
            <person name="Saif S."/>
            <person name="Shea T."/>
            <person name="Shenoy N."/>
            <person name="Sisk P."/>
            <person name="Stolte C."/>
            <person name="Sykes S."/>
            <person name="Wortman J."/>
            <person name="Nusbaum C."/>
            <person name="Birren B."/>
        </authorList>
    </citation>
    <scope>NUCLEOTIDE SEQUENCE [LARGE SCALE GENOMIC DNA]</scope>
    <source>
        <strain evidence="1 2">1_3_50AFAA</strain>
    </source>
</reference>
<accession>A0A096DAE7</accession>
<comment type="caution">
    <text evidence="1">The sequence shown here is derived from an EMBL/GenBank/DDBJ whole genome shotgun (WGS) entry which is preliminary data.</text>
</comment>
<dbReference type="RefSeq" id="WP_007495450.1">
    <property type="nucleotide sequence ID" value="NZ_KN174164.1"/>
</dbReference>
<sequence length="258" mass="28241">MQTSMKLLLTAPPDQCRAALRFGLPVAHVAYRVGGGPHLFRASIPVSVRGGLMVIDNTGFDGRGEAGPFCQEVLRECMARGYDGILCDFEGHPLQVLAQAVRTLGELTKKRGWPLYVTEAYAPFSDSAIALIPSALSGGSLQQRLQEAVERFGAARVALAVERVAEDFFLPSPTGQGMPLTREELRQRLEERAPSVFFSSELCAHYFTYMSRQNGAHFVLFDDAGSIRKKLQVARNLGISSAVLAYPQVDDLLPELLK</sequence>
<evidence type="ECO:0000313" key="1">
    <source>
        <dbReference type="EMBL" id="KGF54504.1"/>
    </source>
</evidence>
<name>A0A096DAE7_FLAPL</name>
<dbReference type="PATRIC" id="fig|742738.3.peg.2853"/>
<dbReference type="Proteomes" id="UP000029585">
    <property type="component" value="Unassembled WGS sequence"/>
</dbReference>
<keyword evidence="2" id="KW-1185">Reference proteome</keyword>
<dbReference type="GeneID" id="63973063"/>
<organism evidence="1 2">
    <name type="scientific">Flavonifractor plautii 1_3_50AFAA</name>
    <dbReference type="NCBI Taxonomy" id="742738"/>
    <lineage>
        <taxon>Bacteria</taxon>
        <taxon>Bacillati</taxon>
        <taxon>Bacillota</taxon>
        <taxon>Clostridia</taxon>
        <taxon>Eubacteriales</taxon>
        <taxon>Oscillospiraceae</taxon>
        <taxon>Flavonifractor</taxon>
    </lineage>
</organism>
<dbReference type="HOGENOM" id="CLU_1034006_0_0_9"/>
<proteinExistence type="predicted"/>
<dbReference type="eggNOG" id="ENOG502ZB1U">
    <property type="taxonomic scope" value="Bacteria"/>
</dbReference>
<dbReference type="AlphaFoldDB" id="A0A096DAE7"/>
<evidence type="ECO:0000313" key="2">
    <source>
        <dbReference type="Proteomes" id="UP000029585"/>
    </source>
</evidence>
<gene>
    <name evidence="1" type="ORF">HMPREF9460_02776</name>
</gene>
<protein>
    <submittedName>
        <fullName evidence="1">Uncharacterized protein</fullName>
    </submittedName>
</protein>
<dbReference type="EMBL" id="ADLO01000086">
    <property type="protein sequence ID" value="KGF54504.1"/>
    <property type="molecule type" value="Genomic_DNA"/>
</dbReference>